<organism evidence="1 2">
    <name type="scientific">Mythimna separata</name>
    <name type="common">Oriental armyworm</name>
    <name type="synonym">Pseudaletia separata</name>
    <dbReference type="NCBI Taxonomy" id="271217"/>
    <lineage>
        <taxon>Eukaryota</taxon>
        <taxon>Metazoa</taxon>
        <taxon>Ecdysozoa</taxon>
        <taxon>Arthropoda</taxon>
        <taxon>Hexapoda</taxon>
        <taxon>Insecta</taxon>
        <taxon>Pterygota</taxon>
        <taxon>Neoptera</taxon>
        <taxon>Endopterygota</taxon>
        <taxon>Lepidoptera</taxon>
        <taxon>Glossata</taxon>
        <taxon>Ditrysia</taxon>
        <taxon>Noctuoidea</taxon>
        <taxon>Noctuidae</taxon>
        <taxon>Noctuinae</taxon>
        <taxon>Hadenini</taxon>
        <taxon>Mythimna</taxon>
    </lineage>
</organism>
<dbReference type="AlphaFoldDB" id="A0AAD7YCA7"/>
<protein>
    <submittedName>
        <fullName evidence="1">Uncharacterized protein</fullName>
    </submittedName>
</protein>
<comment type="caution">
    <text evidence="1">The sequence shown here is derived from an EMBL/GenBank/DDBJ whole genome shotgun (WGS) entry which is preliminary data.</text>
</comment>
<evidence type="ECO:0000313" key="2">
    <source>
        <dbReference type="Proteomes" id="UP001231518"/>
    </source>
</evidence>
<accession>A0AAD7YCA7</accession>
<dbReference type="EMBL" id="JARGEI010000023">
    <property type="protein sequence ID" value="KAJ8710100.1"/>
    <property type="molecule type" value="Genomic_DNA"/>
</dbReference>
<keyword evidence="2" id="KW-1185">Reference proteome</keyword>
<gene>
    <name evidence="1" type="ORF">PYW07_009466</name>
</gene>
<name>A0AAD7YCA7_MYTSE</name>
<evidence type="ECO:0000313" key="1">
    <source>
        <dbReference type="EMBL" id="KAJ8710100.1"/>
    </source>
</evidence>
<reference evidence="1" key="1">
    <citation type="submission" date="2023-03" db="EMBL/GenBank/DDBJ databases">
        <title>Chromosome-level genomes of two armyworms, Mythimna separata and Mythimna loreyi, provide insights into the biosynthesis and reception of sex pheromones.</title>
        <authorList>
            <person name="Zhao H."/>
        </authorList>
    </citation>
    <scope>NUCLEOTIDE SEQUENCE</scope>
    <source>
        <strain evidence="1">BeijingLab</strain>
        <tissue evidence="1">Pupa</tissue>
    </source>
</reference>
<dbReference type="Proteomes" id="UP001231518">
    <property type="component" value="Chromosome 23"/>
</dbReference>
<proteinExistence type="predicted"/>
<sequence length="107" mass="12582">MKYFPFTYFHSYKKPPYRIVLCTKSGGPSISSLTRKSFSKVFRFIPNNQFTNIVQSHWSKAETAHIYSLIIIIKKRKIDFPSSFSFQQVPLHERKKVDLLPVSRVLI</sequence>